<organism evidence="1 2">
    <name type="scientific">Xenorhabdus beddingii</name>
    <dbReference type="NCBI Taxonomy" id="40578"/>
    <lineage>
        <taxon>Bacteria</taxon>
        <taxon>Pseudomonadati</taxon>
        <taxon>Pseudomonadota</taxon>
        <taxon>Gammaproteobacteria</taxon>
        <taxon>Enterobacterales</taxon>
        <taxon>Morganellaceae</taxon>
        <taxon>Xenorhabdus</taxon>
    </lineage>
</organism>
<protein>
    <submittedName>
        <fullName evidence="1">Uncharacterized protein</fullName>
    </submittedName>
</protein>
<gene>
    <name evidence="1" type="ORF">Xbed_02584</name>
</gene>
<accession>A0A1Y2SKD5</accession>
<dbReference type="AlphaFoldDB" id="A0A1Y2SKD5"/>
<proteinExistence type="predicted"/>
<keyword evidence="2" id="KW-1185">Reference proteome</keyword>
<dbReference type="Proteomes" id="UP000194204">
    <property type="component" value="Unassembled WGS sequence"/>
</dbReference>
<reference evidence="1 2" key="1">
    <citation type="submission" date="2017-01" db="EMBL/GenBank/DDBJ databases">
        <title>Deconstructing symbiosis and pathogenesis requirements using a combined genomic-metabolomic approach.</title>
        <authorList>
            <person name="Tobias N.J."/>
            <person name="Wolff H."/>
            <person name="Djahanschiri B."/>
            <person name="Ebersberger I."/>
            <person name="Bode H.B."/>
        </authorList>
    </citation>
    <scope>NUCLEOTIDE SEQUENCE [LARGE SCALE GENOMIC DNA]</scope>
    <source>
        <strain evidence="1 2">DSM 4764</strain>
    </source>
</reference>
<name>A0A1Y2SKD5_9GAMM</name>
<sequence>MKFDSNNHENAIQEAQRILKEAQIDFALRLEKAVNGVSEVAEGTVHTIGKGVQRLFWRTSYFFDGYEDVNQRINREDIRIIRAVGAVFSGGVFDNNAIKKISKIYIEKLLEPYASNEPFLNRLHEKLVSSSSKMTYFASKLITSKLTKNAIISAITESIYVAVINKAFIREGFRKLGMSMTLAFQFYGYVDKASVSASKLKRECPALYWSLYADNLEMLYFIFEPLFKKGVSVIQKGKTSSVDDVYESIIEIIGYN</sequence>
<dbReference type="STRING" id="40578.Xbed_02584"/>
<evidence type="ECO:0000313" key="1">
    <source>
        <dbReference type="EMBL" id="OTA19187.1"/>
    </source>
</evidence>
<dbReference type="OrthoDB" id="6433535at2"/>
<evidence type="ECO:0000313" key="2">
    <source>
        <dbReference type="Proteomes" id="UP000194204"/>
    </source>
</evidence>
<comment type="caution">
    <text evidence="1">The sequence shown here is derived from an EMBL/GenBank/DDBJ whole genome shotgun (WGS) entry which is preliminary data.</text>
</comment>
<dbReference type="EMBL" id="MUBK01000021">
    <property type="protein sequence ID" value="OTA19187.1"/>
    <property type="molecule type" value="Genomic_DNA"/>
</dbReference>
<dbReference type="RefSeq" id="WP_086113306.1">
    <property type="nucleotide sequence ID" value="NZ_CAWNHF010000124.1"/>
</dbReference>